<organism evidence="2 3">
    <name type="scientific">Sphagnurus paluster</name>
    <dbReference type="NCBI Taxonomy" id="117069"/>
    <lineage>
        <taxon>Eukaryota</taxon>
        <taxon>Fungi</taxon>
        <taxon>Dikarya</taxon>
        <taxon>Basidiomycota</taxon>
        <taxon>Agaricomycotina</taxon>
        <taxon>Agaricomycetes</taxon>
        <taxon>Agaricomycetidae</taxon>
        <taxon>Agaricales</taxon>
        <taxon>Tricholomatineae</taxon>
        <taxon>Lyophyllaceae</taxon>
        <taxon>Sphagnurus</taxon>
    </lineage>
</organism>
<dbReference type="EMBL" id="JABCKI010005737">
    <property type="protein sequence ID" value="KAG5638952.1"/>
    <property type="molecule type" value="Genomic_DNA"/>
</dbReference>
<keyword evidence="3" id="KW-1185">Reference proteome</keyword>
<comment type="caution">
    <text evidence="2">The sequence shown here is derived from an EMBL/GenBank/DDBJ whole genome shotgun (WGS) entry which is preliminary data.</text>
</comment>
<evidence type="ECO:0000256" key="1">
    <source>
        <dbReference type="SAM" id="MobiDB-lite"/>
    </source>
</evidence>
<name>A0A9P7G1V6_9AGAR</name>
<feature type="compositionally biased region" description="Acidic residues" evidence="1">
    <location>
        <begin position="41"/>
        <end position="74"/>
    </location>
</feature>
<dbReference type="Proteomes" id="UP000717328">
    <property type="component" value="Unassembled WGS sequence"/>
</dbReference>
<evidence type="ECO:0000313" key="2">
    <source>
        <dbReference type="EMBL" id="KAG5638952.1"/>
    </source>
</evidence>
<feature type="region of interest" description="Disordered" evidence="1">
    <location>
        <begin position="23"/>
        <end position="74"/>
    </location>
</feature>
<evidence type="ECO:0000313" key="3">
    <source>
        <dbReference type="Proteomes" id="UP000717328"/>
    </source>
</evidence>
<gene>
    <name evidence="2" type="ORF">H0H81_008452</name>
</gene>
<dbReference type="AlphaFoldDB" id="A0A9P7G1V6"/>
<reference evidence="2" key="1">
    <citation type="submission" date="2021-02" db="EMBL/GenBank/DDBJ databases">
        <authorList>
            <person name="Nieuwenhuis M."/>
            <person name="Van De Peppel L.J.J."/>
        </authorList>
    </citation>
    <scope>NUCLEOTIDE SEQUENCE</scope>
    <source>
        <strain evidence="2">D49</strain>
    </source>
</reference>
<accession>A0A9P7G1V6</accession>
<sequence length="74" mass="8466">MALPRTTLLAEEISQTLSFRLWKRPSDNSQGTDAKRHCIGFDDDENDDGDEVDGDEEDEYEEDDEDDTNEAVRV</sequence>
<proteinExistence type="predicted"/>
<reference evidence="2" key="2">
    <citation type="submission" date="2021-10" db="EMBL/GenBank/DDBJ databases">
        <title>Phylogenomics reveals ancestral predisposition of the termite-cultivated fungus Termitomyces towards a domesticated lifestyle.</title>
        <authorList>
            <person name="Auxier B."/>
            <person name="Grum-Grzhimaylo A."/>
            <person name="Cardenas M.E."/>
            <person name="Lodge J.D."/>
            <person name="Laessoe T."/>
            <person name="Pedersen O."/>
            <person name="Smith M.E."/>
            <person name="Kuyper T.W."/>
            <person name="Franco-Molano E.A."/>
            <person name="Baroni T.J."/>
            <person name="Aanen D.K."/>
        </authorList>
    </citation>
    <scope>NUCLEOTIDE SEQUENCE</scope>
    <source>
        <strain evidence="2">D49</strain>
    </source>
</reference>
<protein>
    <submittedName>
        <fullName evidence="2">Uncharacterized protein</fullName>
    </submittedName>
</protein>